<comment type="caution">
    <text evidence="1">The sequence shown here is derived from an EMBL/GenBank/DDBJ whole genome shotgun (WGS) entry which is preliminary data.</text>
</comment>
<keyword evidence="2" id="KW-1185">Reference proteome</keyword>
<gene>
    <name evidence="1" type="ORF">PN838_17135</name>
</gene>
<evidence type="ECO:0000313" key="1">
    <source>
        <dbReference type="EMBL" id="MDC2890165.1"/>
    </source>
</evidence>
<name>A0ABT5FGU9_9GAMM</name>
<protein>
    <submittedName>
        <fullName evidence="1">Uncharacterized protein</fullName>
    </submittedName>
</protein>
<proteinExistence type="predicted"/>
<dbReference type="EMBL" id="JAQOMS010000002">
    <property type="protein sequence ID" value="MDC2890165.1"/>
    <property type="molecule type" value="Genomic_DNA"/>
</dbReference>
<sequence length="58" mass="6665">MANTDDGIVEVTLVEEILDFTKISQQDESYPVVKQGVEAFYKMYLLENLLKVFVLISH</sequence>
<reference evidence="1 2" key="1">
    <citation type="submission" date="2023-01" db="EMBL/GenBank/DDBJ databases">
        <title>Psychrosphaera sp. nov., isolated from marine algae.</title>
        <authorList>
            <person name="Bayburt H."/>
            <person name="Choi B.J."/>
            <person name="Kim J.M."/>
            <person name="Choi D.G."/>
            <person name="Jeon C.O."/>
        </authorList>
    </citation>
    <scope>NUCLEOTIDE SEQUENCE [LARGE SCALE GENOMIC DNA]</scope>
    <source>
        <strain evidence="1 2">G1-22</strain>
    </source>
</reference>
<evidence type="ECO:0000313" key="2">
    <source>
        <dbReference type="Proteomes" id="UP001528411"/>
    </source>
</evidence>
<accession>A0ABT5FGU9</accession>
<dbReference type="Proteomes" id="UP001528411">
    <property type="component" value="Unassembled WGS sequence"/>
</dbReference>
<organism evidence="1 2">
    <name type="scientific">Psychrosphaera algicola</name>
    <dbReference type="NCBI Taxonomy" id="3023714"/>
    <lineage>
        <taxon>Bacteria</taxon>
        <taxon>Pseudomonadati</taxon>
        <taxon>Pseudomonadota</taxon>
        <taxon>Gammaproteobacteria</taxon>
        <taxon>Alteromonadales</taxon>
        <taxon>Pseudoalteromonadaceae</taxon>
        <taxon>Psychrosphaera</taxon>
    </lineage>
</organism>